<feature type="compositionally biased region" description="Polar residues" evidence="1">
    <location>
        <begin position="95"/>
        <end position="111"/>
    </location>
</feature>
<dbReference type="PANTHER" id="PTHR34700">
    <property type="entry name" value="POTASSIUM BINDING PROTEIN KBP"/>
    <property type="match status" value="1"/>
</dbReference>
<dbReference type="InterPro" id="IPR018392">
    <property type="entry name" value="LysM"/>
</dbReference>
<dbReference type="CDD" id="cd00118">
    <property type="entry name" value="LysM"/>
    <property type="match status" value="1"/>
</dbReference>
<keyword evidence="4" id="KW-1185">Reference proteome</keyword>
<reference evidence="3 4" key="1">
    <citation type="submission" date="2018-02" db="EMBL/GenBank/DDBJ databases">
        <title>The draft genome of Phyllobacterium myrsinacearum DSM5892.</title>
        <authorList>
            <person name="Li L."/>
            <person name="Liu L."/>
            <person name="Zhang X."/>
            <person name="Wang T."/>
        </authorList>
    </citation>
    <scope>NUCLEOTIDE SEQUENCE [LARGE SCALE GENOMIC DNA]</scope>
    <source>
        <strain evidence="3 4">DSM 5892</strain>
    </source>
</reference>
<proteinExistence type="predicted"/>
<dbReference type="PROSITE" id="PS51782">
    <property type="entry name" value="LYSM"/>
    <property type="match status" value="1"/>
</dbReference>
<dbReference type="EMBL" id="PVBT01000009">
    <property type="protein sequence ID" value="PRD49899.1"/>
    <property type="molecule type" value="Genomic_DNA"/>
</dbReference>
<gene>
    <name evidence="3" type="ORF">C5750_24035</name>
</gene>
<protein>
    <recommendedName>
        <fullName evidence="2">LysM domain-containing protein</fullName>
    </recommendedName>
</protein>
<dbReference type="InterPro" id="IPR036779">
    <property type="entry name" value="LysM_dom_sf"/>
</dbReference>
<accession>A0A2S9JAW6</accession>
<evidence type="ECO:0000259" key="2">
    <source>
        <dbReference type="PROSITE" id="PS51782"/>
    </source>
</evidence>
<dbReference type="OrthoDB" id="370541at2"/>
<dbReference type="SMART" id="SM00257">
    <property type="entry name" value="LysM"/>
    <property type="match status" value="1"/>
</dbReference>
<feature type="region of interest" description="Disordered" evidence="1">
    <location>
        <begin position="71"/>
        <end position="116"/>
    </location>
</feature>
<sequence length="376" mass="40058">MLGARYVIKSGDTLWSIAQDQLGSGGQWPRIWRYNNRREVVRSTGHDIPDPDLIHAGRTILIPVLPSQKIAPRGSAKSGAAHPRQETASLPVPSRRSSQPRTQTTHASGQQGDLKGALKSVKLPAALKYTLKEQQTVETPAATIEVQLTGDVLLMASSSATLTHSMSDQKTEVKATSAMHHAFGELVSDNRFIFDPKKNECTIRSMLVSQSTSPGMPTTATAVGVEMSSLSPIPKLRFELRLPKLNGRINNFLYTAVDIKFVVLVTPKRQPPTSGPSPRMLPVPSTVPQAQPGSGRDWGKAIGVGLIATAGVIVVATVVEDFFTAGAGVADDPASFAAAAALFSRGLAAFSRAATVLPRAAVPASFVMRNSFELAH</sequence>
<feature type="region of interest" description="Disordered" evidence="1">
    <location>
        <begin position="268"/>
        <end position="294"/>
    </location>
</feature>
<name>A0A2S9JAW6_9HYPH</name>
<comment type="caution">
    <text evidence="3">The sequence shown here is derived from an EMBL/GenBank/DDBJ whole genome shotgun (WGS) entry which is preliminary data.</text>
</comment>
<dbReference type="Gene3D" id="3.10.350.10">
    <property type="entry name" value="LysM domain"/>
    <property type="match status" value="1"/>
</dbReference>
<feature type="domain" description="LysM" evidence="2">
    <location>
        <begin position="4"/>
        <end position="62"/>
    </location>
</feature>
<dbReference type="Pfam" id="PF01476">
    <property type="entry name" value="LysM"/>
    <property type="match status" value="1"/>
</dbReference>
<dbReference type="Proteomes" id="UP000238563">
    <property type="component" value="Unassembled WGS sequence"/>
</dbReference>
<dbReference type="AlphaFoldDB" id="A0A2S9JAW6"/>
<dbReference type="InterPro" id="IPR052196">
    <property type="entry name" value="Bact_Kbp"/>
</dbReference>
<organism evidence="3 4">
    <name type="scientific">Phyllobacterium myrsinacearum</name>
    <dbReference type="NCBI Taxonomy" id="28101"/>
    <lineage>
        <taxon>Bacteria</taxon>
        <taxon>Pseudomonadati</taxon>
        <taxon>Pseudomonadota</taxon>
        <taxon>Alphaproteobacteria</taxon>
        <taxon>Hyphomicrobiales</taxon>
        <taxon>Phyllobacteriaceae</taxon>
        <taxon>Phyllobacterium</taxon>
    </lineage>
</organism>
<evidence type="ECO:0000313" key="4">
    <source>
        <dbReference type="Proteomes" id="UP000238563"/>
    </source>
</evidence>
<feature type="compositionally biased region" description="Pro residues" evidence="1">
    <location>
        <begin position="269"/>
        <end position="281"/>
    </location>
</feature>
<evidence type="ECO:0000256" key="1">
    <source>
        <dbReference type="SAM" id="MobiDB-lite"/>
    </source>
</evidence>
<evidence type="ECO:0000313" key="3">
    <source>
        <dbReference type="EMBL" id="PRD49899.1"/>
    </source>
</evidence>
<dbReference type="PANTHER" id="PTHR34700:SF4">
    <property type="entry name" value="PHAGE-LIKE ELEMENT PBSX PROTEIN XKDP"/>
    <property type="match status" value="1"/>
</dbReference>
<dbReference type="RefSeq" id="WP_105737569.1">
    <property type="nucleotide sequence ID" value="NZ_PVBT01000009.1"/>
</dbReference>
<dbReference type="SUPFAM" id="SSF54106">
    <property type="entry name" value="LysM domain"/>
    <property type="match status" value="1"/>
</dbReference>